<keyword evidence="1" id="KW-0812">Transmembrane</keyword>
<dbReference type="Proteomes" id="UP001170481">
    <property type="component" value="Unassembled WGS sequence"/>
</dbReference>
<dbReference type="RefSeq" id="WP_225347388.1">
    <property type="nucleotide sequence ID" value="NZ_CP084115.1"/>
</dbReference>
<reference evidence="2" key="1">
    <citation type="submission" date="2023-07" db="EMBL/GenBank/DDBJ databases">
        <title>Genome content predicts the carbon catabolic preferences of heterotrophic bacteria.</title>
        <authorList>
            <person name="Gralka M."/>
        </authorList>
    </citation>
    <scope>NUCLEOTIDE SEQUENCE</scope>
    <source>
        <strain evidence="2">C2R13</strain>
    </source>
</reference>
<proteinExistence type="predicted"/>
<sequence length="329" mass="35632">MNRCSPASVRRRFAPDTARPHGLKRQAGVGLVELMISLVLGLLITAMAVQMFSTSRSTVSTQEALSYLQESARYVSFRLQPLMRNVGYAGCANSRDITNASSVDASHDLTAPFGGQQRTQRGLSYFNLTFVAASKDGDETTLTSSMTSLGGPLSVRNGSEDAFVTNEYALVSDCSSTDVFRVSGTTQGNVETNDTLSRSYGSSQSSNAYLYPVQAWELRLDDQANDSSVRALYIDRIDAAFAREELASGVQGFDVSFSLDTTGNGSVDRVKVPAATVRSEGRWDEVRRIEIALTLESLPGVVPGGDNDGRLTRTFNLTFTPRNLQLRGS</sequence>
<protein>
    <recommendedName>
        <fullName evidence="4">Type IV pilus assembly protein PilW</fullName>
    </recommendedName>
</protein>
<accession>A0AAP4U009</accession>
<dbReference type="Pfam" id="PF07963">
    <property type="entry name" value="N_methyl"/>
    <property type="match status" value="1"/>
</dbReference>
<dbReference type="InterPro" id="IPR012902">
    <property type="entry name" value="N_methyl_site"/>
</dbReference>
<evidence type="ECO:0008006" key="4">
    <source>
        <dbReference type="Google" id="ProtNLM"/>
    </source>
</evidence>
<evidence type="ECO:0000256" key="1">
    <source>
        <dbReference type="SAM" id="Phobius"/>
    </source>
</evidence>
<gene>
    <name evidence="2" type="ORF">Q4535_10535</name>
</gene>
<feature type="transmembrane region" description="Helical" evidence="1">
    <location>
        <begin position="29"/>
        <end position="52"/>
    </location>
</feature>
<keyword evidence="1" id="KW-0472">Membrane</keyword>
<dbReference type="EMBL" id="JAUORK010000012">
    <property type="protein sequence ID" value="MDO6672552.1"/>
    <property type="molecule type" value="Genomic_DNA"/>
</dbReference>
<organism evidence="2 3">
    <name type="scientific">Cobetia amphilecti</name>
    <dbReference type="NCBI Taxonomy" id="1055104"/>
    <lineage>
        <taxon>Bacteria</taxon>
        <taxon>Pseudomonadati</taxon>
        <taxon>Pseudomonadota</taxon>
        <taxon>Gammaproteobacteria</taxon>
        <taxon>Oceanospirillales</taxon>
        <taxon>Halomonadaceae</taxon>
        <taxon>Cobetia</taxon>
    </lineage>
</organism>
<name>A0AAP4U009_9GAMM</name>
<evidence type="ECO:0000313" key="2">
    <source>
        <dbReference type="EMBL" id="MDO6672552.1"/>
    </source>
</evidence>
<comment type="caution">
    <text evidence="2">The sequence shown here is derived from an EMBL/GenBank/DDBJ whole genome shotgun (WGS) entry which is preliminary data.</text>
</comment>
<evidence type="ECO:0000313" key="3">
    <source>
        <dbReference type="Proteomes" id="UP001170481"/>
    </source>
</evidence>
<dbReference type="AlphaFoldDB" id="A0AAP4U009"/>
<keyword evidence="1" id="KW-1133">Transmembrane helix</keyword>